<dbReference type="Proteomes" id="UP000249273">
    <property type="component" value="Segment"/>
</dbReference>
<accession>A0A2U9QHI4</accession>
<keyword evidence="5" id="KW-1039">Host endosome</keyword>
<keyword evidence="4" id="KW-0843">Virulence</keyword>
<comment type="subcellular location">
    <subcellularLocation>
        <location evidence="2">Host endosome</location>
    </subcellularLocation>
    <subcellularLocation>
        <location evidence="1">Virion membrane</location>
    </subcellularLocation>
</comment>
<evidence type="ECO:0000256" key="2">
    <source>
        <dbReference type="ARBA" id="ARBA00004311"/>
    </source>
</evidence>
<dbReference type="OrthoDB" id="5986at10239"/>
<dbReference type="KEGG" id="vg:36841013"/>
<keyword evidence="8" id="KW-1185">Reference proteome</keyword>
<evidence type="ECO:0000256" key="5">
    <source>
        <dbReference type="ARBA" id="ARBA00023046"/>
    </source>
</evidence>
<organism evidence="7">
    <name type="scientific">Sea otter poxvirus</name>
    <dbReference type="NCBI Taxonomy" id="1416741"/>
    <lineage>
        <taxon>Viruses</taxon>
        <taxon>Varidnaviria</taxon>
        <taxon>Bamfordvirae</taxon>
        <taxon>Nucleocytoviricota</taxon>
        <taxon>Pokkesviricetes</taxon>
        <taxon>Chitovirales</taxon>
        <taxon>Poxviridae</taxon>
        <taxon>Chordopoxvirinae</taxon>
        <taxon>Mustelpoxvirus</taxon>
        <taxon>Mustelpoxvirus seaotterpox</taxon>
        <taxon>Sea otterpox virus</taxon>
    </lineage>
</organism>
<dbReference type="RefSeq" id="YP_009480554.1">
    <property type="nucleotide sequence ID" value="NC_037656.1"/>
</dbReference>
<dbReference type="GO" id="GO:0044174">
    <property type="term" value="C:host cell endosome"/>
    <property type="evidence" value="ECO:0007669"/>
    <property type="project" value="UniProtKB-SubCell"/>
</dbReference>
<reference evidence="7" key="1">
    <citation type="submission" date="2018-05" db="EMBL/GenBank/DDBJ databases">
        <title>Complete Genome Sequence of a Novel Sea Otter Poxvirus.</title>
        <authorList>
            <person name="Jacob J.M."/>
            <person name="Subramaniam K."/>
            <person name="Tu S.-L."/>
            <person name="Nielsen O."/>
            <person name="Tuomi P.A."/>
            <person name="Upton C."/>
            <person name="Waltzek T.B."/>
        </authorList>
    </citation>
    <scope>NUCLEOTIDE SEQUENCE [LARGE SCALE GENOMIC DNA]</scope>
    <source>
        <strain evidence="7">ELK</strain>
    </source>
</reference>
<evidence type="ECO:0000256" key="4">
    <source>
        <dbReference type="ARBA" id="ARBA00023026"/>
    </source>
</evidence>
<dbReference type="PIRSF" id="PIRSF015793">
    <property type="entry name" value="VAC_EEV"/>
    <property type="match status" value="1"/>
</dbReference>
<evidence type="ECO:0000313" key="8">
    <source>
        <dbReference type="Proteomes" id="UP000249273"/>
    </source>
</evidence>
<dbReference type="Pfam" id="PF03337">
    <property type="entry name" value="Pox_F12L"/>
    <property type="match status" value="1"/>
</dbReference>
<evidence type="ECO:0000256" key="3">
    <source>
        <dbReference type="ARBA" id="ARBA00022844"/>
    </source>
</evidence>
<dbReference type="GO" id="GO:0016032">
    <property type="term" value="P:viral process"/>
    <property type="evidence" value="ECO:0007669"/>
    <property type="project" value="InterPro"/>
</dbReference>
<dbReference type="InterPro" id="IPR005005">
    <property type="entry name" value="Poxvirus_F12L"/>
</dbReference>
<sequence length="649" mass="74493">MFTVLGKMCIVGERSSEEMDDSIEQTLTTYSHSMVVACTTFGKGVLITHNSLHLARSMLHMHSLEVLCTRYIIHCIDTIEPPISAFTMYESETETYYSPKPSDSPLSDIILKKANTCMDLLRAVYVHWPNDGLQSFADINNWLYKVGLYNYRLEHYRNIRKLRNPPPDLTIIDDMTIGMLGYHSIWIKNIDKYVRPELDVLQYDLINIAKEHSWTQSLTRLSKRITITMYIAVGLNNNDVVPMNISMYPGPTFTRTAMSHNIVEDMLDWLDYKGQFYKAITVIGFLSTFLDIILIHETITKGNLHWMRINEYTIMSPHGSIIEFVDIYRYALNMSFGDYCEYWGVHNPHVTRDMYPIADMLRYNDMIAECCKDAAQSLFAAVTNQQAMLACIMSISEISRFRSIEHMFLTNAAILGCGSNMRIYYPVHPSAIEFITHAMHSETIKSLIVKNVNSRKVQIQKLLKVISQNQYPLGKPSFVYIPDPDKLYIAVCDVRVDKNLRIPVLHHDEDVFCTPLTSVDIETIKRIGGYKIRILGALQWDSCDKILLSGISNISHTIEHLNSKQSTDIMTKITSSSTSLLDDNCDDDRHENIVINAFAVSYCRARVHNAISKIDSHFRANYVTQHNYMSIWLREPAEMAAELIRDTLC</sequence>
<name>A0A2U9QHI4_9POXV</name>
<protein>
    <submittedName>
        <fullName evidence="7">EEV maturation protein</fullName>
    </submittedName>
</protein>
<dbReference type="GO" id="GO:0055036">
    <property type="term" value="C:virion membrane"/>
    <property type="evidence" value="ECO:0007669"/>
    <property type="project" value="UniProtKB-SubCell"/>
</dbReference>
<dbReference type="GeneID" id="36841013"/>
<evidence type="ECO:0000256" key="6">
    <source>
        <dbReference type="ARBA" id="ARBA00023136"/>
    </source>
</evidence>
<evidence type="ECO:0000313" key="7">
    <source>
        <dbReference type="EMBL" id="AWU47061.1"/>
    </source>
</evidence>
<proteinExistence type="predicted"/>
<keyword evidence="6" id="KW-0472">Membrane</keyword>
<gene>
    <name evidence="7" type="primary">SOPV-ELK-016</name>
</gene>
<evidence type="ECO:0000256" key="1">
    <source>
        <dbReference type="ARBA" id="ARBA00004182"/>
    </source>
</evidence>
<dbReference type="EMBL" id="MH427217">
    <property type="protein sequence ID" value="AWU47061.1"/>
    <property type="molecule type" value="Genomic_DNA"/>
</dbReference>
<keyword evidence="3" id="KW-0946">Virion</keyword>